<evidence type="ECO:0000313" key="5">
    <source>
        <dbReference type="Proteomes" id="UP000242752"/>
    </source>
</evidence>
<dbReference type="Proteomes" id="UP000242752">
    <property type="component" value="Unassembled WGS sequence"/>
</dbReference>
<dbReference type="InterPro" id="IPR036650">
    <property type="entry name" value="CAT_RNA-bd_dom_sf"/>
</dbReference>
<dbReference type="InterPro" id="IPR036634">
    <property type="entry name" value="PRD_sf"/>
</dbReference>
<comment type="caution">
    <text evidence="4">The sequence shown here is derived from an EMBL/GenBank/DDBJ whole genome shotgun (WGS) entry which is preliminary data.</text>
</comment>
<dbReference type="PROSITE" id="PS00654">
    <property type="entry name" value="PRD_1"/>
    <property type="match status" value="1"/>
</dbReference>
<dbReference type="SUPFAM" id="SSF63520">
    <property type="entry name" value="PTS-regulatory domain, PRD"/>
    <property type="match status" value="2"/>
</dbReference>
<comment type="similarity">
    <text evidence="1">Belongs to the transcriptional antiterminator BglG family. GlcT subfamily.</text>
</comment>
<name>A0A2K3YP86_9STAP</name>
<proteinExistence type="inferred from homology"/>
<evidence type="ECO:0000256" key="2">
    <source>
        <dbReference type="ARBA" id="ARBA00022737"/>
    </source>
</evidence>
<evidence type="ECO:0000259" key="3">
    <source>
        <dbReference type="PROSITE" id="PS51372"/>
    </source>
</evidence>
<dbReference type="SMART" id="SM01061">
    <property type="entry name" value="CAT_RBD"/>
    <property type="match status" value="1"/>
</dbReference>
<dbReference type="EMBL" id="PPRF01000038">
    <property type="protein sequence ID" value="PNZ27410.1"/>
    <property type="molecule type" value="Genomic_DNA"/>
</dbReference>
<dbReference type="GO" id="GO:0003723">
    <property type="term" value="F:RNA binding"/>
    <property type="evidence" value="ECO:0007669"/>
    <property type="project" value="InterPro"/>
</dbReference>
<dbReference type="Gene3D" id="2.30.24.10">
    <property type="entry name" value="CAT RNA-binding domain"/>
    <property type="match status" value="1"/>
</dbReference>
<dbReference type="SUPFAM" id="SSF50151">
    <property type="entry name" value="SacY-like RNA-binding domain"/>
    <property type="match status" value="1"/>
</dbReference>
<dbReference type="Gene3D" id="1.20.58.1950">
    <property type="match status" value="1"/>
</dbReference>
<reference evidence="4 5" key="1">
    <citation type="submission" date="2017-08" db="EMBL/GenBank/DDBJ databases">
        <title>Draft genome sequences of 64 type strains of genus Staph aureus.</title>
        <authorList>
            <person name="Cole K."/>
            <person name="Golubchik T."/>
            <person name="Russell J."/>
            <person name="Foster D."/>
            <person name="Llewelyn M."/>
            <person name="Wilson D."/>
            <person name="Crook D."/>
            <person name="Paul J."/>
        </authorList>
    </citation>
    <scope>NUCLEOTIDE SEQUENCE [LARGE SCALE GENOMIC DNA]</scope>
    <source>
        <strain evidence="4 5">DSM 21968</strain>
    </source>
</reference>
<dbReference type="InterPro" id="IPR011608">
    <property type="entry name" value="PRD"/>
</dbReference>
<feature type="domain" description="PRD" evidence="3">
    <location>
        <begin position="68"/>
        <end position="173"/>
    </location>
</feature>
<feature type="domain" description="PRD" evidence="3">
    <location>
        <begin position="174"/>
        <end position="282"/>
    </location>
</feature>
<dbReference type="Gene3D" id="1.10.1790.10">
    <property type="entry name" value="PRD domain"/>
    <property type="match status" value="1"/>
</dbReference>
<keyword evidence="5" id="KW-1185">Reference proteome</keyword>
<dbReference type="InterPro" id="IPR001550">
    <property type="entry name" value="Transcrpt_antitermin_CS"/>
</dbReference>
<dbReference type="InterPro" id="IPR004341">
    <property type="entry name" value="CAT_RNA-bd_dom"/>
</dbReference>
<accession>A0A2K3YP86</accession>
<gene>
    <name evidence="4" type="ORF">CD122_06560</name>
</gene>
<dbReference type="PANTHER" id="PTHR30185:SF16">
    <property type="entry name" value="PROTEIN GLCT"/>
    <property type="match status" value="1"/>
</dbReference>
<dbReference type="Gene3D" id="1.20.890.100">
    <property type="match status" value="1"/>
</dbReference>
<dbReference type="PROSITE" id="PS51372">
    <property type="entry name" value="PRD_2"/>
    <property type="match status" value="2"/>
</dbReference>
<keyword evidence="2" id="KW-0677">Repeat</keyword>
<sequence length="282" mass="32798">MNTYKITKVLNNNVIICKHDDTEVVLVGKGIGFNKKTGMLIQDVDTIEKVFQLQNKSQQDHYLMLMDQTNEEEIRVVIESVQIILSHFNIENNESFIVSLTDHLIFALKRVKKGQLISNPFLSETKYSYPEAYQIAKRVVARLNLQLNVAFPEDEVGFIALHIASQIEDVSVENTKQVTELINRSVRLIEHDRQVRIDVTSLQYQRFIRHMHFLLQRLKKGERSTIELSFENLLKAQYPLCYNVAVKIIKMIQSQMDVEVYEAEVAYLTMHIQQLVRTSQQS</sequence>
<dbReference type="OrthoDB" id="9813552at2"/>
<dbReference type="RefSeq" id="WP_103358196.1">
    <property type="nucleotide sequence ID" value="NZ_CP113107.1"/>
</dbReference>
<evidence type="ECO:0000256" key="1">
    <source>
        <dbReference type="ARBA" id="ARBA00009115"/>
    </source>
</evidence>
<protein>
    <submittedName>
        <fullName evidence="4">Transcriptional regulator</fullName>
    </submittedName>
</protein>
<dbReference type="Pfam" id="PF00874">
    <property type="entry name" value="PRD"/>
    <property type="match status" value="2"/>
</dbReference>
<dbReference type="Pfam" id="PF03123">
    <property type="entry name" value="CAT_RBD"/>
    <property type="match status" value="1"/>
</dbReference>
<organism evidence="4 5">
    <name type="scientific">Staphylococcus rostri</name>
    <dbReference type="NCBI Taxonomy" id="522262"/>
    <lineage>
        <taxon>Bacteria</taxon>
        <taxon>Bacillati</taxon>
        <taxon>Bacillota</taxon>
        <taxon>Bacilli</taxon>
        <taxon>Bacillales</taxon>
        <taxon>Staphylococcaceae</taxon>
        <taxon>Staphylococcus</taxon>
    </lineage>
</organism>
<dbReference type="NCBIfam" id="NF047357">
    <property type="entry name" value="antiterm_GlcT"/>
    <property type="match status" value="1"/>
</dbReference>
<dbReference type="AlphaFoldDB" id="A0A2K3YP86"/>
<dbReference type="GO" id="GO:0045893">
    <property type="term" value="P:positive regulation of DNA-templated transcription"/>
    <property type="evidence" value="ECO:0007669"/>
    <property type="project" value="InterPro"/>
</dbReference>
<dbReference type="InterPro" id="IPR050661">
    <property type="entry name" value="BglG_antiterminators"/>
</dbReference>
<dbReference type="PANTHER" id="PTHR30185">
    <property type="entry name" value="CRYPTIC BETA-GLUCOSIDE BGL OPERON ANTITERMINATOR"/>
    <property type="match status" value="1"/>
</dbReference>
<evidence type="ECO:0000313" key="4">
    <source>
        <dbReference type="EMBL" id="PNZ27410.1"/>
    </source>
</evidence>